<gene>
    <name evidence="7" type="ORF">SAMN04488069_11133</name>
</gene>
<dbReference type="OrthoDB" id="9806939at2"/>
<feature type="domain" description="CusB-like barrel-sandwich hybrid" evidence="4">
    <location>
        <begin position="152"/>
        <end position="254"/>
    </location>
</feature>
<dbReference type="Gene3D" id="6.10.140.730">
    <property type="match status" value="1"/>
</dbReference>
<dbReference type="Pfam" id="PF25869">
    <property type="entry name" value="3HB_CusB"/>
    <property type="match status" value="1"/>
</dbReference>
<keyword evidence="1" id="KW-0813">Transport</keyword>
<feature type="domain" description="CzcB-like C-terminal circularly permuted SH3-like" evidence="6">
    <location>
        <begin position="391"/>
        <end position="450"/>
    </location>
</feature>
<reference evidence="8" key="1">
    <citation type="submission" date="2016-10" db="EMBL/GenBank/DDBJ databases">
        <authorList>
            <person name="Varghese N."/>
            <person name="Submissions S."/>
        </authorList>
    </citation>
    <scope>NUCLEOTIDE SEQUENCE [LARGE SCALE GENOMIC DNA]</scope>
    <source>
        <strain evidence="8">CGMCC 1.8975</strain>
    </source>
</reference>
<evidence type="ECO:0000259" key="5">
    <source>
        <dbReference type="Pfam" id="PF25954"/>
    </source>
</evidence>
<feature type="domain" description="CusB-like beta-barrel" evidence="5">
    <location>
        <begin position="305"/>
        <end position="382"/>
    </location>
</feature>
<evidence type="ECO:0000259" key="3">
    <source>
        <dbReference type="Pfam" id="PF25869"/>
    </source>
</evidence>
<dbReference type="Gene3D" id="2.40.420.20">
    <property type="match status" value="1"/>
</dbReference>
<dbReference type="Pfam" id="PF25975">
    <property type="entry name" value="CzcB_C"/>
    <property type="match status" value="1"/>
</dbReference>
<feature type="domain" description="Heavy metal binding" evidence="2">
    <location>
        <begin position="62"/>
        <end position="89"/>
    </location>
</feature>
<dbReference type="Proteomes" id="UP000199249">
    <property type="component" value="Unassembled WGS sequence"/>
</dbReference>
<dbReference type="STRING" id="651662.SAMN04488069_11133"/>
<dbReference type="PANTHER" id="PTHR30097:SF15">
    <property type="entry name" value="CATION EFFLUX SYSTEM PROTEIN CUSB"/>
    <property type="match status" value="1"/>
</dbReference>
<keyword evidence="8" id="KW-1185">Reference proteome</keyword>
<dbReference type="InterPro" id="IPR045800">
    <property type="entry name" value="HMBD"/>
</dbReference>
<dbReference type="Gene3D" id="2.40.30.170">
    <property type="match status" value="1"/>
</dbReference>
<dbReference type="GO" id="GO:0046914">
    <property type="term" value="F:transition metal ion binding"/>
    <property type="evidence" value="ECO:0007669"/>
    <property type="project" value="TreeGrafter"/>
</dbReference>
<dbReference type="InterPro" id="IPR051909">
    <property type="entry name" value="MFP_Cation_Efflux"/>
</dbReference>
<dbReference type="EMBL" id="FNOV01000011">
    <property type="protein sequence ID" value="SDY65074.1"/>
    <property type="molecule type" value="Genomic_DNA"/>
</dbReference>
<accession>A0A1H3LM78</accession>
<dbReference type="AlphaFoldDB" id="A0A1H3LM78"/>
<evidence type="ECO:0000259" key="6">
    <source>
        <dbReference type="Pfam" id="PF25975"/>
    </source>
</evidence>
<dbReference type="InterPro" id="IPR058791">
    <property type="entry name" value="3HB_CusB"/>
</dbReference>
<dbReference type="InterPro" id="IPR058649">
    <property type="entry name" value="CzcB_C"/>
</dbReference>
<evidence type="ECO:0000313" key="7">
    <source>
        <dbReference type="EMBL" id="SDY65074.1"/>
    </source>
</evidence>
<dbReference type="Pfam" id="PF25919">
    <property type="entry name" value="BSH_CusB"/>
    <property type="match status" value="1"/>
</dbReference>
<proteinExistence type="predicted"/>
<dbReference type="GO" id="GO:0015679">
    <property type="term" value="P:plasma membrane copper ion transport"/>
    <property type="evidence" value="ECO:0007669"/>
    <property type="project" value="TreeGrafter"/>
</dbReference>
<evidence type="ECO:0000256" key="1">
    <source>
        <dbReference type="ARBA" id="ARBA00022448"/>
    </source>
</evidence>
<evidence type="ECO:0000313" key="8">
    <source>
        <dbReference type="Proteomes" id="UP000199249"/>
    </source>
</evidence>
<evidence type="ECO:0000259" key="2">
    <source>
        <dbReference type="Pfam" id="PF19335"/>
    </source>
</evidence>
<dbReference type="InterPro" id="IPR058792">
    <property type="entry name" value="Beta-barrel_RND_2"/>
</dbReference>
<feature type="domain" description="CusB-like three alpha-helical bundle" evidence="3">
    <location>
        <begin position="187"/>
        <end position="237"/>
    </location>
</feature>
<dbReference type="Pfam" id="PF25954">
    <property type="entry name" value="Beta-barrel_RND_2"/>
    <property type="match status" value="1"/>
</dbReference>
<dbReference type="InterPro" id="IPR058790">
    <property type="entry name" value="BSH_CusB"/>
</dbReference>
<protein>
    <submittedName>
        <fullName evidence="7">Multidrug efflux pump subunit AcrA (Membrane-fusion protein)</fullName>
    </submittedName>
</protein>
<evidence type="ECO:0000259" key="4">
    <source>
        <dbReference type="Pfam" id="PF25919"/>
    </source>
</evidence>
<dbReference type="Pfam" id="PF19335">
    <property type="entry name" value="HMBD"/>
    <property type="match status" value="1"/>
</dbReference>
<dbReference type="PANTHER" id="PTHR30097">
    <property type="entry name" value="CATION EFFLUX SYSTEM PROTEIN CUSB"/>
    <property type="match status" value="1"/>
</dbReference>
<dbReference type="GO" id="GO:0030288">
    <property type="term" value="C:outer membrane-bounded periplasmic space"/>
    <property type="evidence" value="ECO:0007669"/>
    <property type="project" value="TreeGrafter"/>
</dbReference>
<name>A0A1H3LM78_9BACT</name>
<organism evidence="7 8">
    <name type="scientific">Hymenobacter psychrophilus</name>
    <dbReference type="NCBI Taxonomy" id="651662"/>
    <lineage>
        <taxon>Bacteria</taxon>
        <taxon>Pseudomonadati</taxon>
        <taxon>Bacteroidota</taxon>
        <taxon>Cytophagia</taxon>
        <taxon>Cytophagales</taxon>
        <taxon>Hymenobacteraceae</taxon>
        <taxon>Hymenobacter</taxon>
    </lineage>
</organism>
<dbReference type="SUPFAM" id="SSF111369">
    <property type="entry name" value="HlyD-like secretion proteins"/>
    <property type="match status" value="1"/>
</dbReference>
<sequence length="464" mass="48648">MSVKLNNSPTTAAQHRPLGWLVGLGRLAVLLAGLAATACSGKPENPAGDPAAATAPAAAADVYTCSMHPQILRDEPGDCPICGMNLVKKASMMTTVPVPAASASGTAAGGTVPASNEQVLTRVQLVQPSPTADSAATIVAPGTIAYDPRRFENVAARFGGRIERLYVRYQFQPVRAGQKLFDIYSPELVTEQQNLLFLLKTNDPDDRALLNASRQKLRLLGLTAAQVRAVEQRGLPQLSVSVFSPVSGYVMETGAAAAAGASGMSQPGSAPVVGTALEQTAPLAIQEGQYVERGQRVLQVANIDQVWVRLQLYARDVAAVQPGQPVEITLNDRPQAPALQALVALLEPVLAGDAATVTARVYLPNPGGQLKIGQLVTGRITPPAASGGLWVPATAVVDLGTRQVVFRQQPDSPRLLAVAVVTGARRGTQVQVVRGLRPADRIAENGQFLVDSESFINPVADAQQ</sequence>
<dbReference type="GO" id="GO:0060003">
    <property type="term" value="P:copper ion export"/>
    <property type="evidence" value="ECO:0007669"/>
    <property type="project" value="TreeGrafter"/>
</dbReference>